<evidence type="ECO:0000313" key="10">
    <source>
        <dbReference type="EMBL" id="AEG33162.1"/>
    </source>
</evidence>
<evidence type="ECO:0000256" key="2">
    <source>
        <dbReference type="ARBA" id="ARBA00007613"/>
    </source>
</evidence>
<dbReference type="AlphaFoldDB" id="F6DFS6"/>
<dbReference type="GO" id="GO:0009279">
    <property type="term" value="C:cell outer membrane"/>
    <property type="evidence" value="ECO:0007669"/>
    <property type="project" value="UniProtKB-SubCell"/>
</dbReference>
<comment type="similarity">
    <text evidence="2">Belongs to the outer membrane factor (OMF) (TC 1.B.17) family.</text>
</comment>
<dbReference type="InterPro" id="IPR051906">
    <property type="entry name" value="TolC-like"/>
</dbReference>
<keyword evidence="6" id="KW-0472">Membrane</keyword>
<feature type="chain" id="PRO_5003338886" evidence="9">
    <location>
        <begin position="18"/>
        <end position="423"/>
    </location>
</feature>
<accession>F6DFS6</accession>
<dbReference type="GO" id="GO:0015562">
    <property type="term" value="F:efflux transmembrane transporter activity"/>
    <property type="evidence" value="ECO:0007669"/>
    <property type="project" value="InterPro"/>
</dbReference>
<keyword evidence="3" id="KW-0813">Transport</keyword>
<dbReference type="KEGG" id="tts:Ththe16_0743"/>
<feature type="signal peptide" evidence="9">
    <location>
        <begin position="1"/>
        <end position="17"/>
    </location>
</feature>
<organism evidence="10 11">
    <name type="scientific">Thermus thermophilus (strain SG0.5JP17-16)</name>
    <dbReference type="NCBI Taxonomy" id="762633"/>
    <lineage>
        <taxon>Bacteria</taxon>
        <taxon>Thermotogati</taxon>
        <taxon>Deinococcota</taxon>
        <taxon>Deinococci</taxon>
        <taxon>Thermales</taxon>
        <taxon>Thermaceae</taxon>
        <taxon>Thermus</taxon>
    </lineage>
</organism>
<dbReference type="Gene3D" id="1.20.1600.10">
    <property type="entry name" value="Outer membrane efflux proteins (OEP)"/>
    <property type="match status" value="2"/>
</dbReference>
<name>F6DFS6_THETG</name>
<dbReference type="GO" id="GO:0015288">
    <property type="term" value="F:porin activity"/>
    <property type="evidence" value="ECO:0007669"/>
    <property type="project" value="TreeGrafter"/>
</dbReference>
<evidence type="ECO:0000256" key="1">
    <source>
        <dbReference type="ARBA" id="ARBA00004442"/>
    </source>
</evidence>
<dbReference type="GO" id="GO:1990281">
    <property type="term" value="C:efflux pump complex"/>
    <property type="evidence" value="ECO:0007669"/>
    <property type="project" value="TreeGrafter"/>
</dbReference>
<evidence type="ECO:0000256" key="7">
    <source>
        <dbReference type="ARBA" id="ARBA00023237"/>
    </source>
</evidence>
<comment type="subcellular location">
    <subcellularLocation>
        <location evidence="1">Cell outer membrane</location>
    </subcellularLocation>
</comment>
<dbReference type="PANTHER" id="PTHR30026:SF20">
    <property type="entry name" value="OUTER MEMBRANE PROTEIN TOLC"/>
    <property type="match status" value="1"/>
</dbReference>
<evidence type="ECO:0000256" key="8">
    <source>
        <dbReference type="SAM" id="Coils"/>
    </source>
</evidence>
<keyword evidence="7" id="KW-0998">Cell outer membrane</keyword>
<dbReference type="InterPro" id="IPR003423">
    <property type="entry name" value="OMP_efflux"/>
</dbReference>
<dbReference type="PANTHER" id="PTHR30026">
    <property type="entry name" value="OUTER MEMBRANE PROTEIN TOLC"/>
    <property type="match status" value="1"/>
</dbReference>
<keyword evidence="4" id="KW-1134">Transmembrane beta strand</keyword>
<feature type="coiled-coil region" evidence="8">
    <location>
        <begin position="166"/>
        <end position="200"/>
    </location>
</feature>
<sequence length="423" mass="46113">MGRVFPLFFLFLLPALAQNALAPLKDHPLRKQAEAYLLAAQKGLEAQASPLALNIQGNYARFGYTCTPEALCQNLPEDGKALTLALVLNPFPFGDGADALERARIALRRAELAYRKTLTALQAQAVAAHGRYQEALLGVRIAEKGVELAQLALEAAKKRQANPQELREAELSLREAENRLEEARQGLALAQKAAEELVDLKAPLPEIPLPQGKTPLSLEEARLSLAEARIGEGAALRNLLPTLQGSLNLYPSGNETFSLSLTSRDLKPTLAYTRQDPARQPTVIPNAGQYETKEELRLSLSLTLSPGLFAAYEAAQAQAKAAQEALRAAEEQAALEKDALEHNLKTAQAALALAEARYAAAQKALEEARARQALGLESLLGVKRAELNLLQAEFARLQAQNNHRNALMELYRFYGEILKEVVQ</sequence>
<keyword evidence="9" id="KW-0732">Signal</keyword>
<dbReference type="HOGENOM" id="CLU_619363_0_0_0"/>
<evidence type="ECO:0000313" key="11">
    <source>
        <dbReference type="Proteomes" id="UP000009233"/>
    </source>
</evidence>
<evidence type="ECO:0000256" key="3">
    <source>
        <dbReference type="ARBA" id="ARBA00022448"/>
    </source>
</evidence>
<evidence type="ECO:0000256" key="4">
    <source>
        <dbReference type="ARBA" id="ARBA00022452"/>
    </source>
</evidence>
<reference evidence="10 11" key="1">
    <citation type="submission" date="2011-05" db="EMBL/GenBank/DDBJ databases">
        <title>Complete sequence of chromosome of Thermus thermophilus SG0.5JP17-16.</title>
        <authorList>
            <consortium name="US DOE Joint Genome Institute"/>
            <person name="Lucas S."/>
            <person name="Han J."/>
            <person name="Lapidus A."/>
            <person name="Cheng J.-F."/>
            <person name="Goodwin L."/>
            <person name="Pitluck S."/>
            <person name="Peters L."/>
            <person name="Mikhailova N."/>
            <person name="Teshima H."/>
            <person name="Han C."/>
            <person name="Tapia R."/>
            <person name="Land M."/>
            <person name="Hauser L."/>
            <person name="Kyrpides N."/>
            <person name="Ivanova N."/>
            <person name="Pagani I."/>
            <person name="Allgaier M."/>
            <person name="Hugenholtz P."/>
            <person name="Singer S."/>
            <person name="Gladden J."/>
            <person name="Woyke T."/>
        </authorList>
    </citation>
    <scope>NUCLEOTIDE SEQUENCE [LARGE SCALE GENOMIC DNA]</scope>
    <source>
        <strain evidence="10 11">SG0.5JP17-16</strain>
    </source>
</reference>
<keyword evidence="5" id="KW-0812">Transmembrane</keyword>
<dbReference type="RefSeq" id="WP_014510128.1">
    <property type="nucleotide sequence ID" value="NC_017272.1"/>
</dbReference>
<dbReference type="EMBL" id="CP002777">
    <property type="protein sequence ID" value="AEG33162.1"/>
    <property type="molecule type" value="Genomic_DNA"/>
</dbReference>
<dbReference type="Proteomes" id="UP000009233">
    <property type="component" value="Chromosome"/>
</dbReference>
<evidence type="ECO:0000256" key="5">
    <source>
        <dbReference type="ARBA" id="ARBA00022692"/>
    </source>
</evidence>
<keyword evidence="8" id="KW-0175">Coiled coil</keyword>
<proteinExistence type="inferred from homology"/>
<dbReference type="SUPFAM" id="SSF56954">
    <property type="entry name" value="Outer membrane efflux proteins (OEP)"/>
    <property type="match status" value="1"/>
</dbReference>
<dbReference type="PATRIC" id="fig|762633.3.peg.741"/>
<evidence type="ECO:0000256" key="9">
    <source>
        <dbReference type="SAM" id="SignalP"/>
    </source>
</evidence>
<protein>
    <submittedName>
        <fullName evidence="10">Outer membrane efflux protein</fullName>
    </submittedName>
</protein>
<gene>
    <name evidence="10" type="ordered locus">Ththe16_0743</name>
</gene>
<feature type="coiled-coil region" evidence="8">
    <location>
        <begin position="312"/>
        <end position="400"/>
    </location>
</feature>
<evidence type="ECO:0000256" key="6">
    <source>
        <dbReference type="ARBA" id="ARBA00023136"/>
    </source>
</evidence>
<dbReference type="Pfam" id="PF02321">
    <property type="entry name" value="OEP"/>
    <property type="match status" value="1"/>
</dbReference>